<gene>
    <name evidence="2" type="ORF">FHG12_14030</name>
</gene>
<keyword evidence="3" id="KW-1185">Reference proteome</keyword>
<dbReference type="SUPFAM" id="SSF54637">
    <property type="entry name" value="Thioesterase/thiol ester dehydrase-isomerase"/>
    <property type="match status" value="1"/>
</dbReference>
<dbReference type="InterPro" id="IPR029069">
    <property type="entry name" value="HotDog_dom_sf"/>
</dbReference>
<dbReference type="PANTHER" id="PTHR36934">
    <property type="entry name" value="BLR0278 PROTEIN"/>
    <property type="match status" value="1"/>
</dbReference>
<dbReference type="OrthoDB" id="6902891at2"/>
<feature type="domain" description="Fluoroacetyl-CoA-specific thioesterase-like" evidence="1">
    <location>
        <begin position="17"/>
        <end position="119"/>
    </location>
</feature>
<evidence type="ECO:0000313" key="2">
    <source>
        <dbReference type="EMBL" id="QDA61152.1"/>
    </source>
</evidence>
<proteinExistence type="predicted"/>
<name>A0A5B8A4P6_9BACT</name>
<dbReference type="Pfam" id="PF22636">
    <property type="entry name" value="FlK"/>
    <property type="match status" value="1"/>
</dbReference>
<dbReference type="Proteomes" id="UP000305398">
    <property type="component" value="Chromosome"/>
</dbReference>
<protein>
    <recommendedName>
        <fullName evidence="1">Fluoroacetyl-CoA-specific thioesterase-like domain-containing protein</fullName>
    </recommendedName>
</protein>
<organism evidence="2 3">
    <name type="scientific">Hymenobacter jejuensis</name>
    <dbReference type="NCBI Taxonomy" id="2502781"/>
    <lineage>
        <taxon>Bacteria</taxon>
        <taxon>Pseudomonadati</taxon>
        <taxon>Bacteroidota</taxon>
        <taxon>Cytophagia</taxon>
        <taxon>Cytophagales</taxon>
        <taxon>Hymenobacteraceae</taxon>
        <taxon>Hymenobacter</taxon>
    </lineage>
</organism>
<dbReference type="InterPro" id="IPR025540">
    <property type="entry name" value="FlK"/>
</dbReference>
<dbReference type="RefSeq" id="WP_139516326.1">
    <property type="nucleotide sequence ID" value="NZ_CP040896.1"/>
</dbReference>
<dbReference type="AlphaFoldDB" id="A0A5B8A4P6"/>
<dbReference type="InterPro" id="IPR054485">
    <property type="entry name" value="FlK-like_dom"/>
</dbReference>
<reference evidence="2 3" key="1">
    <citation type="submission" date="2019-06" db="EMBL/GenBank/DDBJ databases">
        <authorList>
            <person name="Srinivasan S."/>
        </authorList>
    </citation>
    <scope>NUCLEOTIDE SEQUENCE [LARGE SCALE GENOMIC DNA]</scope>
    <source>
        <strain evidence="2 3">17J68-5</strain>
    </source>
</reference>
<dbReference type="PANTHER" id="PTHR36934:SF1">
    <property type="entry name" value="THIOESTERASE DOMAIN-CONTAINING PROTEIN"/>
    <property type="match status" value="1"/>
</dbReference>
<dbReference type="Gene3D" id="3.10.129.10">
    <property type="entry name" value="Hotdog Thioesterase"/>
    <property type="match status" value="1"/>
</dbReference>
<accession>A0A5B8A4P6</accession>
<dbReference type="KEGG" id="hyj:FHG12_14030"/>
<dbReference type="EMBL" id="CP040896">
    <property type="protein sequence ID" value="QDA61152.1"/>
    <property type="molecule type" value="Genomic_DNA"/>
</dbReference>
<evidence type="ECO:0000259" key="1">
    <source>
        <dbReference type="Pfam" id="PF22636"/>
    </source>
</evidence>
<evidence type="ECO:0000313" key="3">
    <source>
        <dbReference type="Proteomes" id="UP000305398"/>
    </source>
</evidence>
<sequence length="143" mass="15684">MKNPFQPGAVKTYTHVVTPADFAVLDGRTIHELYSTFALGRDMEWTSRQFVEEMLEAGEAGIGTMVHIDHIAPAFEGETVAFCATFEALEGRELTCTLEARVGPRLVATGRTGQRITSEEKLAGRFAALRSVDVPVDKQLISK</sequence>